<reference evidence="1" key="1">
    <citation type="submission" date="2022-12" db="EMBL/GenBank/DDBJ databases">
        <title>Draft genome assemblies for two species of Escallonia (Escalloniales).</title>
        <authorList>
            <person name="Chanderbali A."/>
            <person name="Dervinis C."/>
            <person name="Anghel I."/>
            <person name="Soltis D."/>
            <person name="Soltis P."/>
            <person name="Zapata F."/>
        </authorList>
    </citation>
    <scope>NUCLEOTIDE SEQUENCE</scope>
    <source>
        <strain evidence="1">UCBG64.0493</strain>
        <tissue evidence="1">Leaf</tissue>
    </source>
</reference>
<name>A0AA89B8G0_9ASTE</name>
<organism evidence="1 2">
    <name type="scientific">Escallonia herrerae</name>
    <dbReference type="NCBI Taxonomy" id="1293975"/>
    <lineage>
        <taxon>Eukaryota</taxon>
        <taxon>Viridiplantae</taxon>
        <taxon>Streptophyta</taxon>
        <taxon>Embryophyta</taxon>
        <taxon>Tracheophyta</taxon>
        <taxon>Spermatophyta</taxon>
        <taxon>Magnoliopsida</taxon>
        <taxon>eudicotyledons</taxon>
        <taxon>Gunneridae</taxon>
        <taxon>Pentapetalae</taxon>
        <taxon>asterids</taxon>
        <taxon>campanulids</taxon>
        <taxon>Escalloniales</taxon>
        <taxon>Escalloniaceae</taxon>
        <taxon>Escallonia</taxon>
    </lineage>
</organism>
<keyword evidence="2" id="KW-1185">Reference proteome</keyword>
<evidence type="ECO:0000313" key="2">
    <source>
        <dbReference type="Proteomes" id="UP001188597"/>
    </source>
</evidence>
<dbReference type="AlphaFoldDB" id="A0AA89B8G0"/>
<evidence type="ECO:0000313" key="1">
    <source>
        <dbReference type="EMBL" id="KAK3030493.1"/>
    </source>
</evidence>
<dbReference type="PANTHER" id="PTHR47126:SF3">
    <property type="entry name" value="5'-ADENYLYLSULFATE REDUCTASE-LIKE 5"/>
    <property type="match status" value="1"/>
</dbReference>
<proteinExistence type="predicted"/>
<evidence type="ECO:0008006" key="3">
    <source>
        <dbReference type="Google" id="ProtNLM"/>
    </source>
</evidence>
<dbReference type="Proteomes" id="UP001188597">
    <property type="component" value="Unassembled WGS sequence"/>
</dbReference>
<dbReference type="EMBL" id="JAVXUP010000337">
    <property type="protein sequence ID" value="KAK3030493.1"/>
    <property type="molecule type" value="Genomic_DNA"/>
</dbReference>
<accession>A0AA89B8G0</accession>
<dbReference type="PANTHER" id="PTHR47126">
    <property type="entry name" value="5'-ADENYLYLSULFATE REDUCTASE-LIKE 7"/>
    <property type="match status" value="1"/>
</dbReference>
<sequence>MHSSVRAHFAIHQCDNTHITWSVLVIYLPDLYVTCSIFSRHGIHSVPSILMVNQKGRVQNGGPKDLRLDPIIDLTEDQVTYSKGGQRALQSSDGTSLREISTREPYLLFSILFLSLKALQCYFPAIVSRLTALWTLNLPHLNFGIFGESRQLVGRGFHLIDVKRVWSKLKLYKSKNFHSGAKSARVWASSLASVSFGEMSSARASPS</sequence>
<protein>
    <recommendedName>
        <fullName evidence="3">Thioredoxin domain-containing protein</fullName>
    </recommendedName>
</protein>
<comment type="caution">
    <text evidence="1">The sequence shown here is derived from an EMBL/GenBank/DDBJ whole genome shotgun (WGS) entry which is preliminary data.</text>
</comment>
<gene>
    <name evidence="1" type="ORF">RJ639_038799</name>
</gene>
<dbReference type="InterPro" id="IPR044794">
    <property type="entry name" value="APRL5/7"/>
</dbReference>